<protein>
    <submittedName>
        <fullName evidence="9">ABC transporter permease</fullName>
    </submittedName>
</protein>
<evidence type="ECO:0000313" key="10">
    <source>
        <dbReference type="Proteomes" id="UP000193710"/>
    </source>
</evidence>
<keyword evidence="2" id="KW-1003">Cell membrane</keyword>
<keyword evidence="4 7" id="KW-1133">Transmembrane helix</keyword>
<feature type="transmembrane region" description="Helical" evidence="7">
    <location>
        <begin position="359"/>
        <end position="382"/>
    </location>
</feature>
<feature type="transmembrane region" description="Helical" evidence="7">
    <location>
        <begin position="761"/>
        <end position="788"/>
    </location>
</feature>
<evidence type="ECO:0000256" key="5">
    <source>
        <dbReference type="ARBA" id="ARBA00023136"/>
    </source>
</evidence>
<dbReference type="Pfam" id="PF02687">
    <property type="entry name" value="FtsX"/>
    <property type="match status" value="2"/>
</dbReference>
<proteinExistence type="inferred from homology"/>
<dbReference type="InterPro" id="IPR003838">
    <property type="entry name" value="ABC3_permease_C"/>
</dbReference>
<evidence type="ECO:0000256" key="6">
    <source>
        <dbReference type="ARBA" id="ARBA00038076"/>
    </source>
</evidence>
<name>A0ABX3W988_9MYCO</name>
<feature type="transmembrane region" description="Helical" evidence="7">
    <location>
        <begin position="35"/>
        <end position="55"/>
    </location>
</feature>
<evidence type="ECO:0000256" key="3">
    <source>
        <dbReference type="ARBA" id="ARBA00022692"/>
    </source>
</evidence>
<feature type="transmembrane region" description="Helical" evidence="7">
    <location>
        <begin position="260"/>
        <end position="282"/>
    </location>
</feature>
<evidence type="ECO:0000259" key="8">
    <source>
        <dbReference type="Pfam" id="PF02687"/>
    </source>
</evidence>
<feature type="transmembrane region" description="Helical" evidence="7">
    <location>
        <begin position="486"/>
        <end position="506"/>
    </location>
</feature>
<keyword evidence="10" id="KW-1185">Reference proteome</keyword>
<feature type="domain" description="ABC3 transporter permease C-terminal" evidence="8">
    <location>
        <begin position="269"/>
        <end position="383"/>
    </location>
</feature>
<evidence type="ECO:0000256" key="7">
    <source>
        <dbReference type="SAM" id="Phobius"/>
    </source>
</evidence>
<comment type="subcellular location">
    <subcellularLocation>
        <location evidence="1">Cell membrane</location>
        <topology evidence="1">Multi-pass membrane protein</topology>
    </subcellularLocation>
</comment>
<dbReference type="PANTHER" id="PTHR30572:SF4">
    <property type="entry name" value="ABC TRANSPORTER PERMEASE YTRF"/>
    <property type="match status" value="1"/>
</dbReference>
<dbReference type="EMBL" id="LQPY01000013">
    <property type="protein sequence ID" value="ORX05614.1"/>
    <property type="molecule type" value="Genomic_DNA"/>
</dbReference>
<keyword evidence="5 7" id="KW-0472">Membrane</keyword>
<feature type="domain" description="ABC3 transporter permease C-terminal" evidence="8">
    <location>
        <begin position="720"/>
        <end position="837"/>
    </location>
</feature>
<sequence>MGGPGVRAGSAISATASRLRVFSLRELAVHRRRTVASIAVMAVSAMYLVAVFGIFGSITGSVNRLSDGIAGIASLEVSGITDAGFPDAIAADVAAVPGVATAAPMIRTTVSTSSGPVLLFGADDRLAALGGALKDALKSGAPEQSAANPPGPANGVRVGPAVGRAKGQTFQLGSGSVTVTEVLAGKEVAALNGGHYVLAPLTLAQNITGRQGQLDSILVTIKPGAELGQVRSAVSAAVNGRAIVADPSMRATRAGDGVKLMNYMALMGAMVALMVGAFLIYTTMTMAITQRRPVISLLRAIGGRRAVIVRDMLAEAALLGMIGGAIGSAIGILMGRIAIGRLPPAMTQGLEARIEYWLPSYAIPVAIVTTVLTSVVASAMAARQVYKVAPIEALAPVGVSAADRVPHWLRMVCGIGAAVVFAASIAVVITQRGVLAFIAMSAVFSAEIALGFALTMPIVNAAAATARIFGTVGALAAATIERAPRRVWATVMTVVIAVITTVTITGTNNDMIRSARGIFAPVTDTPVWVSANSPDTYPTDALPQGLSGKLAAVPGVAHVTEGAYGFAEVGGTRVMLDGFSAGTTDPLFRALDPQVRDDVLAGRGVVLTQNLGKNLHVRVGDPLRMQTPHGVRQATVLALVPYFSTVIGTLGLSLDQMREWFDRPVATTLQIAAVPGVDSHRLLTDIRAAVPAPNYVYDGGAELAGLEAPMHQSMFIANAVWIIVVLVAAVALLNTLTLSVLERRREIGVLRAMGSSRRFTLRMVLAEAAGIGFVGGVLGLAFGCADQWLFSLVSGDMMNFHVTFHPSWMALAFTLGALAISLLGSVPPARRAARLNIIEAIGVE</sequence>
<dbReference type="Proteomes" id="UP000193710">
    <property type="component" value="Unassembled WGS sequence"/>
</dbReference>
<feature type="transmembrane region" description="Helical" evidence="7">
    <location>
        <begin position="808"/>
        <end position="826"/>
    </location>
</feature>
<dbReference type="PANTHER" id="PTHR30572">
    <property type="entry name" value="MEMBRANE COMPONENT OF TRANSPORTER-RELATED"/>
    <property type="match status" value="1"/>
</dbReference>
<evidence type="ECO:0000313" key="9">
    <source>
        <dbReference type="EMBL" id="ORX05614.1"/>
    </source>
</evidence>
<accession>A0ABX3W988</accession>
<gene>
    <name evidence="9" type="ORF">AWC29_10130</name>
</gene>
<comment type="caution">
    <text evidence="9">The sequence shown here is derived from an EMBL/GenBank/DDBJ whole genome shotgun (WGS) entry which is preliminary data.</text>
</comment>
<keyword evidence="3 7" id="KW-0812">Transmembrane</keyword>
<dbReference type="InterPro" id="IPR050250">
    <property type="entry name" value="Macrolide_Exporter_MacB"/>
</dbReference>
<feature type="transmembrane region" description="Helical" evidence="7">
    <location>
        <begin position="435"/>
        <end position="454"/>
    </location>
</feature>
<feature type="transmembrane region" description="Helical" evidence="7">
    <location>
        <begin position="313"/>
        <end position="339"/>
    </location>
</feature>
<feature type="transmembrane region" description="Helical" evidence="7">
    <location>
        <begin position="408"/>
        <end position="429"/>
    </location>
</feature>
<evidence type="ECO:0000256" key="1">
    <source>
        <dbReference type="ARBA" id="ARBA00004651"/>
    </source>
</evidence>
<organism evidence="9 10">
    <name type="scientific">Mycobacterium triplex</name>
    <dbReference type="NCBI Taxonomy" id="47839"/>
    <lineage>
        <taxon>Bacteria</taxon>
        <taxon>Bacillati</taxon>
        <taxon>Actinomycetota</taxon>
        <taxon>Actinomycetes</taxon>
        <taxon>Mycobacteriales</taxon>
        <taxon>Mycobacteriaceae</taxon>
        <taxon>Mycobacterium</taxon>
        <taxon>Mycobacterium simiae complex</taxon>
    </lineage>
</organism>
<comment type="similarity">
    <text evidence="6">Belongs to the ABC-4 integral membrane protein family.</text>
</comment>
<feature type="transmembrane region" description="Helical" evidence="7">
    <location>
        <begin position="461"/>
        <end position="480"/>
    </location>
</feature>
<evidence type="ECO:0000256" key="4">
    <source>
        <dbReference type="ARBA" id="ARBA00022989"/>
    </source>
</evidence>
<evidence type="ECO:0000256" key="2">
    <source>
        <dbReference type="ARBA" id="ARBA00022475"/>
    </source>
</evidence>
<reference evidence="9 10" key="1">
    <citation type="submission" date="2016-01" db="EMBL/GenBank/DDBJ databases">
        <title>The new phylogeny of the genus Mycobacterium.</title>
        <authorList>
            <person name="Tarcisio F."/>
            <person name="Conor M."/>
            <person name="Antonella G."/>
            <person name="Elisabetta G."/>
            <person name="Giulia F.S."/>
            <person name="Sara T."/>
            <person name="Anna F."/>
            <person name="Clotilde B."/>
            <person name="Roberto B."/>
            <person name="Veronica D.S."/>
            <person name="Fabio R."/>
            <person name="Monica P."/>
            <person name="Olivier J."/>
            <person name="Enrico T."/>
            <person name="Nicola S."/>
        </authorList>
    </citation>
    <scope>NUCLEOTIDE SEQUENCE [LARGE SCALE GENOMIC DNA]</scope>
    <source>
        <strain evidence="9 10">DSM 44626</strain>
    </source>
</reference>
<feature type="transmembrane region" description="Helical" evidence="7">
    <location>
        <begin position="719"/>
        <end position="741"/>
    </location>
</feature>